<protein>
    <submittedName>
        <fullName evidence="4">M28 family peptidase</fullName>
    </submittedName>
</protein>
<dbReference type="Pfam" id="PF04389">
    <property type="entry name" value="Peptidase_M28"/>
    <property type="match status" value="1"/>
</dbReference>
<accession>A0ABY6IZX0</accession>
<keyword evidence="5" id="KW-1185">Reference proteome</keyword>
<name>A0ABY6IZX0_9BACT</name>
<dbReference type="PANTHER" id="PTHR12283:SF6">
    <property type="entry name" value="GLUTAMINYL-PEPTIDE CYCLOTRANSFERASE-RELATED"/>
    <property type="match status" value="1"/>
</dbReference>
<dbReference type="RefSeq" id="WP_244836580.1">
    <property type="nucleotide sequence ID" value="NZ_CP107006.1"/>
</dbReference>
<keyword evidence="1" id="KW-0808">Transferase</keyword>
<evidence type="ECO:0000256" key="1">
    <source>
        <dbReference type="ARBA" id="ARBA00022679"/>
    </source>
</evidence>
<sequence length="326" mass="35990">MQKLKWITGMALLLAACQTKPKPAENNNETATTTINTAGVPAFSADSAYSYVAKQVAFGPRVPGTKAQKECAAWLIQTLRPLSDTLYVQETTVTGPQKQKLPCINLVASFNPGAKDRVLILAHWDTRPWGDQDAFDKKTAIDGADDGGSGVGVMIELARQFQQKKPAVGIDLLFTDVEDYGVSGVEDSYCLGTQYWAKNPHVKGYKANYGILLDMVGARGSQFFMEGFSKRDAYGPMKMFWDVANQLGYSQFRYENAQDVAITDDHYYVNTLTGIPTYDIIALQQNGDFAPHWHTANDNMQIIDKSTLKAVGQSLLQVLYTQPLAY</sequence>
<dbReference type="PANTHER" id="PTHR12283">
    <property type="entry name" value="GLUTAMINYL-PEPTIDE CYCLOTRANSFERASE"/>
    <property type="match status" value="1"/>
</dbReference>
<dbReference type="PROSITE" id="PS51257">
    <property type="entry name" value="PROKAR_LIPOPROTEIN"/>
    <property type="match status" value="1"/>
</dbReference>
<dbReference type="SUPFAM" id="SSF53187">
    <property type="entry name" value="Zn-dependent exopeptidases"/>
    <property type="match status" value="1"/>
</dbReference>
<dbReference type="Proteomes" id="UP001162741">
    <property type="component" value="Chromosome"/>
</dbReference>
<dbReference type="EMBL" id="CP107006">
    <property type="protein sequence ID" value="UYQ92937.1"/>
    <property type="molecule type" value="Genomic_DNA"/>
</dbReference>
<proteinExistence type="predicted"/>
<gene>
    <name evidence="4" type="ORF">MKQ68_22920</name>
</gene>
<keyword evidence="2" id="KW-0012">Acyltransferase</keyword>
<dbReference type="InterPro" id="IPR040234">
    <property type="entry name" value="QC/QCL"/>
</dbReference>
<feature type="domain" description="Peptidase M28" evidence="3">
    <location>
        <begin position="105"/>
        <end position="318"/>
    </location>
</feature>
<evidence type="ECO:0000259" key="3">
    <source>
        <dbReference type="Pfam" id="PF04389"/>
    </source>
</evidence>
<dbReference type="InterPro" id="IPR007484">
    <property type="entry name" value="Peptidase_M28"/>
</dbReference>
<reference evidence="4" key="1">
    <citation type="submission" date="2022-10" db="EMBL/GenBank/DDBJ databases">
        <title>Chitinophaga sp. nov., isolated from soil.</title>
        <authorList>
            <person name="Jeon C.O."/>
        </authorList>
    </citation>
    <scope>NUCLEOTIDE SEQUENCE</scope>
    <source>
        <strain evidence="4">R8</strain>
    </source>
</reference>
<dbReference type="Gene3D" id="3.40.630.10">
    <property type="entry name" value="Zn peptidases"/>
    <property type="match status" value="1"/>
</dbReference>
<evidence type="ECO:0000256" key="2">
    <source>
        <dbReference type="ARBA" id="ARBA00023315"/>
    </source>
</evidence>
<evidence type="ECO:0000313" key="4">
    <source>
        <dbReference type="EMBL" id="UYQ92937.1"/>
    </source>
</evidence>
<organism evidence="4 5">
    <name type="scientific">Chitinophaga horti</name>
    <dbReference type="NCBI Taxonomy" id="2920382"/>
    <lineage>
        <taxon>Bacteria</taxon>
        <taxon>Pseudomonadati</taxon>
        <taxon>Bacteroidota</taxon>
        <taxon>Chitinophagia</taxon>
        <taxon>Chitinophagales</taxon>
        <taxon>Chitinophagaceae</taxon>
        <taxon>Chitinophaga</taxon>
    </lineage>
</organism>
<evidence type="ECO:0000313" key="5">
    <source>
        <dbReference type="Proteomes" id="UP001162741"/>
    </source>
</evidence>